<dbReference type="Gene3D" id="3.60.130.10">
    <property type="entry name" value="Clavaminate synthase-like"/>
    <property type="match status" value="1"/>
</dbReference>
<keyword evidence="4" id="KW-0560">Oxidoreductase</keyword>
<dbReference type="EMBL" id="AP019537">
    <property type="protein sequence ID" value="BBJ04193.1"/>
    <property type="molecule type" value="Genomic_DNA"/>
</dbReference>
<evidence type="ECO:0000313" key="8">
    <source>
        <dbReference type="EMBL" id="BBJ04193.1"/>
    </source>
</evidence>
<gene>
    <name evidence="8" type="ORF">YBY_20420</name>
</gene>
<evidence type="ECO:0000256" key="3">
    <source>
        <dbReference type="ARBA" id="ARBA00022964"/>
    </source>
</evidence>
<dbReference type="InterPro" id="IPR042098">
    <property type="entry name" value="TauD-like_sf"/>
</dbReference>
<keyword evidence="3 8" id="KW-0223">Dioxygenase</keyword>
<evidence type="ECO:0000256" key="2">
    <source>
        <dbReference type="ARBA" id="ARBA00022723"/>
    </source>
</evidence>
<dbReference type="AlphaFoldDB" id="A0A455WD42"/>
<dbReference type="GO" id="GO:0006790">
    <property type="term" value="P:sulfur compound metabolic process"/>
    <property type="evidence" value="ECO:0007669"/>
    <property type="project" value="TreeGrafter"/>
</dbReference>
<feature type="region of interest" description="Disordered" evidence="6">
    <location>
        <begin position="177"/>
        <end position="201"/>
    </location>
</feature>
<evidence type="ECO:0000256" key="4">
    <source>
        <dbReference type="ARBA" id="ARBA00023002"/>
    </source>
</evidence>
<evidence type="ECO:0000256" key="1">
    <source>
        <dbReference type="ARBA" id="ARBA00005896"/>
    </source>
</evidence>
<evidence type="ECO:0000256" key="5">
    <source>
        <dbReference type="ARBA" id="ARBA00023004"/>
    </source>
</evidence>
<comment type="similarity">
    <text evidence="1">Belongs to the TfdA dioxygenase family.</text>
</comment>
<evidence type="ECO:0000259" key="7">
    <source>
        <dbReference type="Pfam" id="PF02668"/>
    </source>
</evidence>
<dbReference type="InterPro" id="IPR051323">
    <property type="entry name" value="AtsK-like"/>
</dbReference>
<dbReference type="Pfam" id="PF02668">
    <property type="entry name" value="TauD"/>
    <property type="match status" value="1"/>
</dbReference>
<dbReference type="InterPro" id="IPR003819">
    <property type="entry name" value="TauD/TfdA-like"/>
</dbReference>
<keyword evidence="2" id="KW-0479">Metal-binding</keyword>
<dbReference type="PANTHER" id="PTHR30468:SF1">
    <property type="entry name" value="ALPHA-KETOGLUTARATE-DEPENDENT SULFONATE DIOXYGENASE"/>
    <property type="match status" value="1"/>
</dbReference>
<keyword evidence="5" id="KW-0408">Iron</keyword>
<dbReference type="GO" id="GO:0046872">
    <property type="term" value="F:metal ion binding"/>
    <property type="evidence" value="ECO:0007669"/>
    <property type="project" value="UniProtKB-KW"/>
</dbReference>
<reference evidence="8" key="1">
    <citation type="submission" date="2019-03" db="EMBL/GenBank/DDBJ databases">
        <title>Whole genome analysis of nitrate-reducing bacteria Marinobacter hydrocarbonoclasticus YB03.</title>
        <authorList>
            <person name="Azam A.H."/>
            <person name="Yuk S.R."/>
            <person name="Kamarisima K."/>
            <person name="Miyanaga K."/>
            <person name="Tanji Y."/>
        </authorList>
    </citation>
    <scope>NUCLEOTIDE SEQUENCE</scope>
    <source>
        <strain evidence="8">YB03</strain>
    </source>
</reference>
<protein>
    <submittedName>
        <fullName evidence="8">TauD/TfdA family dioxygenase</fullName>
    </submittedName>
</protein>
<organism evidence="8">
    <name type="scientific">Marinobacter nauticus</name>
    <name type="common">Marinobacter hydrocarbonoclasticus</name>
    <name type="synonym">Marinobacter aquaeolei</name>
    <dbReference type="NCBI Taxonomy" id="2743"/>
    <lineage>
        <taxon>Bacteria</taxon>
        <taxon>Pseudomonadati</taxon>
        <taxon>Pseudomonadota</taxon>
        <taxon>Gammaproteobacteria</taxon>
        <taxon>Pseudomonadales</taxon>
        <taxon>Marinobacteraceae</taxon>
        <taxon>Marinobacter</taxon>
    </lineage>
</organism>
<dbReference type="GO" id="GO:0005737">
    <property type="term" value="C:cytoplasm"/>
    <property type="evidence" value="ECO:0007669"/>
    <property type="project" value="TreeGrafter"/>
</dbReference>
<dbReference type="GO" id="GO:0000908">
    <property type="term" value="F:taurine dioxygenase activity"/>
    <property type="evidence" value="ECO:0007669"/>
    <property type="project" value="TreeGrafter"/>
</dbReference>
<feature type="domain" description="TauD/TfdA-like" evidence="7">
    <location>
        <begin position="14"/>
        <end position="285"/>
    </location>
</feature>
<dbReference type="PANTHER" id="PTHR30468">
    <property type="entry name" value="ALPHA-KETOGLUTARATE-DEPENDENT SULFONATE DIOXYGENASE"/>
    <property type="match status" value="1"/>
</dbReference>
<accession>A0A455WD42</accession>
<proteinExistence type="inferred from homology"/>
<name>A0A455WD42_MARNT</name>
<sequence>MPLIANTENARIKTHPLNAALGADISGVDLSRTHDQTTANEIRQALEDYLVLRFRGQELDDPALIRFSQLFGELQPAPPTEHSATGHLKQYPEIFVISNIVEDGVSLGTLGNGEAEWHTDMSYQEITPGPTILHALEVTRTGGRTSLCNMYKAYEVLPVELKRKIGRLSCKHDSSYTSAGDLRQGSRAVERPDTAPGAVHPLVRVHPDTGRRALFLGRRRNAYIPGLPLAESEELLDTLWHYATRPEHQWTQEWQVGDVVIWDNRWTMHCRESFDNSERRLMHRTQVAGERPLGLADFTD</sequence>
<evidence type="ECO:0000256" key="6">
    <source>
        <dbReference type="SAM" id="MobiDB-lite"/>
    </source>
</evidence>
<dbReference type="SUPFAM" id="SSF51197">
    <property type="entry name" value="Clavaminate synthase-like"/>
    <property type="match status" value="1"/>
</dbReference>